<dbReference type="Pfam" id="PF03466">
    <property type="entry name" value="LysR_substrate"/>
    <property type="match status" value="1"/>
</dbReference>
<protein>
    <submittedName>
        <fullName evidence="6">LysR family transcriptional regulator</fullName>
    </submittedName>
</protein>
<reference evidence="6 7" key="1">
    <citation type="submission" date="2018-08" db="EMBL/GenBank/DDBJ databases">
        <title>A genome reference for cultivated species of the human gut microbiota.</title>
        <authorList>
            <person name="Zou Y."/>
            <person name="Xue W."/>
            <person name="Luo G."/>
        </authorList>
    </citation>
    <scope>NUCLEOTIDE SEQUENCE [LARGE SCALE GENOMIC DNA]</scope>
    <source>
        <strain evidence="6 7">AF04-15</strain>
    </source>
</reference>
<dbReference type="PANTHER" id="PTHR30419:SF8">
    <property type="entry name" value="NITROGEN ASSIMILATION TRANSCRIPTIONAL ACTIVATOR-RELATED"/>
    <property type="match status" value="1"/>
</dbReference>
<evidence type="ECO:0000256" key="3">
    <source>
        <dbReference type="ARBA" id="ARBA00023125"/>
    </source>
</evidence>
<dbReference type="Proteomes" id="UP000283880">
    <property type="component" value="Unassembled WGS sequence"/>
</dbReference>
<evidence type="ECO:0000313" key="7">
    <source>
        <dbReference type="Proteomes" id="UP000283880"/>
    </source>
</evidence>
<evidence type="ECO:0000256" key="2">
    <source>
        <dbReference type="ARBA" id="ARBA00023015"/>
    </source>
</evidence>
<evidence type="ECO:0000256" key="4">
    <source>
        <dbReference type="ARBA" id="ARBA00023163"/>
    </source>
</evidence>
<dbReference type="Gene3D" id="3.40.190.290">
    <property type="match status" value="1"/>
</dbReference>
<gene>
    <name evidence="6" type="ORF">DWV29_25170</name>
</gene>
<comment type="similarity">
    <text evidence="1">Belongs to the LysR transcriptional regulatory family.</text>
</comment>
<dbReference type="SUPFAM" id="SSF53850">
    <property type="entry name" value="Periplasmic binding protein-like II"/>
    <property type="match status" value="1"/>
</dbReference>
<dbReference type="GO" id="GO:0003700">
    <property type="term" value="F:DNA-binding transcription factor activity"/>
    <property type="evidence" value="ECO:0007669"/>
    <property type="project" value="InterPro"/>
</dbReference>
<dbReference type="GO" id="GO:0003677">
    <property type="term" value="F:DNA binding"/>
    <property type="evidence" value="ECO:0007669"/>
    <property type="project" value="UniProtKB-KW"/>
</dbReference>
<keyword evidence="2" id="KW-0805">Transcription regulation</keyword>
<dbReference type="PANTHER" id="PTHR30419">
    <property type="entry name" value="HTH-TYPE TRANSCRIPTIONAL REGULATOR YBHD"/>
    <property type="match status" value="1"/>
</dbReference>
<dbReference type="InterPro" id="IPR005119">
    <property type="entry name" value="LysR_subst-bd"/>
</dbReference>
<dbReference type="AlphaFoldDB" id="A0A413F848"/>
<comment type="caution">
    <text evidence="6">The sequence shown here is derived from an EMBL/GenBank/DDBJ whole genome shotgun (WGS) entry which is preliminary data.</text>
</comment>
<dbReference type="CDD" id="cd05466">
    <property type="entry name" value="PBP2_LTTR_substrate"/>
    <property type="match status" value="1"/>
</dbReference>
<dbReference type="InterPro" id="IPR036388">
    <property type="entry name" value="WH-like_DNA-bd_sf"/>
</dbReference>
<dbReference type="PROSITE" id="PS50931">
    <property type="entry name" value="HTH_LYSR"/>
    <property type="match status" value="1"/>
</dbReference>
<dbReference type="OrthoDB" id="1652954at2"/>
<sequence>MESINRVLGGGKMTDKELLYIKTIAEEKNITSAASKLFMTQPALSHCLKILEKSIGARLFERTQEGMKMTYAGEIYYAMAVDILDIYNDFQQKLVDISEMRGGRVRIGMTRNICTMLLPMIMREFAAKYPNVEIQIKEGSSSVLEEMVSLRQLDFAVVHCVEEAAACMGGQFLSYQVLKKDYICILTHRGSGYAGQATRMTGYPYPVLDLKHLEQQPVVLESRKHCLRRCMDAILNRANVIPKIVMEIENFETSKRLVEIGYAMAFINEQYIGELIDVANCEVYSIPKRYRPFWTVCLVRPENGYLSVAAQEIIRLIEENER</sequence>
<dbReference type="SUPFAM" id="SSF46785">
    <property type="entry name" value="Winged helix' DNA-binding domain"/>
    <property type="match status" value="1"/>
</dbReference>
<feature type="domain" description="HTH lysR-type" evidence="5">
    <location>
        <begin position="13"/>
        <end position="70"/>
    </location>
</feature>
<evidence type="ECO:0000259" key="5">
    <source>
        <dbReference type="PROSITE" id="PS50931"/>
    </source>
</evidence>
<dbReference type="EMBL" id="QSBM01000026">
    <property type="protein sequence ID" value="RGX22899.1"/>
    <property type="molecule type" value="Genomic_DNA"/>
</dbReference>
<dbReference type="GO" id="GO:0005829">
    <property type="term" value="C:cytosol"/>
    <property type="evidence" value="ECO:0007669"/>
    <property type="project" value="TreeGrafter"/>
</dbReference>
<evidence type="ECO:0000256" key="1">
    <source>
        <dbReference type="ARBA" id="ARBA00009437"/>
    </source>
</evidence>
<organism evidence="6 7">
    <name type="scientific">Enterocloster asparagiformis</name>
    <dbReference type="NCBI Taxonomy" id="333367"/>
    <lineage>
        <taxon>Bacteria</taxon>
        <taxon>Bacillati</taxon>
        <taxon>Bacillota</taxon>
        <taxon>Clostridia</taxon>
        <taxon>Lachnospirales</taxon>
        <taxon>Lachnospiraceae</taxon>
        <taxon>Enterocloster</taxon>
    </lineage>
</organism>
<dbReference type="InterPro" id="IPR036390">
    <property type="entry name" value="WH_DNA-bd_sf"/>
</dbReference>
<dbReference type="PRINTS" id="PR00039">
    <property type="entry name" value="HTHLYSR"/>
</dbReference>
<name>A0A413F848_9FIRM</name>
<keyword evidence="4" id="KW-0804">Transcription</keyword>
<dbReference type="Pfam" id="PF00126">
    <property type="entry name" value="HTH_1"/>
    <property type="match status" value="1"/>
</dbReference>
<dbReference type="InterPro" id="IPR000847">
    <property type="entry name" value="LysR_HTH_N"/>
</dbReference>
<dbReference type="InterPro" id="IPR050950">
    <property type="entry name" value="HTH-type_LysR_regulators"/>
</dbReference>
<dbReference type="Gene3D" id="1.10.10.10">
    <property type="entry name" value="Winged helix-like DNA-binding domain superfamily/Winged helix DNA-binding domain"/>
    <property type="match status" value="1"/>
</dbReference>
<accession>A0A413F848</accession>
<keyword evidence="3" id="KW-0238">DNA-binding</keyword>
<evidence type="ECO:0000313" key="6">
    <source>
        <dbReference type="EMBL" id="RGX22899.1"/>
    </source>
</evidence>
<proteinExistence type="inferred from homology"/>